<sequence>MSHRLQNYILLTIILVLIIALIITNKDKITTEESGNEFFLVNFDRKDFKRLEVLANRFKEGKGDNLMLIPPVFDGGYWIHDVMSNGREIYWTVDNTRDGMSSNTGKQEYICKGIDIRESEDHYTFELSKCSNYKEDEKLVMVSFLKERLKK</sequence>
<keyword evidence="1" id="KW-0812">Transmembrane</keyword>
<accession>A0ABY8XCP1</accession>
<keyword evidence="3" id="KW-1185">Reference proteome</keyword>
<dbReference type="RefSeq" id="WP_285748668.1">
    <property type="nucleotide sequence ID" value="NZ_CP127162.1"/>
</dbReference>
<keyword evidence="1" id="KW-0472">Membrane</keyword>
<gene>
    <name evidence="2" type="ORF">QPK24_11030</name>
</gene>
<evidence type="ECO:0000313" key="2">
    <source>
        <dbReference type="EMBL" id="WIV21160.1"/>
    </source>
</evidence>
<proteinExistence type="predicted"/>
<evidence type="ECO:0000256" key="1">
    <source>
        <dbReference type="SAM" id="Phobius"/>
    </source>
</evidence>
<feature type="transmembrane region" description="Helical" evidence="1">
    <location>
        <begin position="6"/>
        <end position="24"/>
    </location>
</feature>
<evidence type="ECO:0000313" key="3">
    <source>
        <dbReference type="Proteomes" id="UP001236415"/>
    </source>
</evidence>
<name>A0ABY8XCP1_9BACL</name>
<keyword evidence="1" id="KW-1133">Transmembrane helix</keyword>
<dbReference type="Proteomes" id="UP001236415">
    <property type="component" value="Chromosome"/>
</dbReference>
<organism evidence="2 3">
    <name type="scientific">Paenibacillus polygoni</name>
    <dbReference type="NCBI Taxonomy" id="3050112"/>
    <lineage>
        <taxon>Bacteria</taxon>
        <taxon>Bacillati</taxon>
        <taxon>Bacillota</taxon>
        <taxon>Bacilli</taxon>
        <taxon>Bacillales</taxon>
        <taxon>Paenibacillaceae</taxon>
        <taxon>Paenibacillus</taxon>
    </lineage>
</organism>
<dbReference type="EMBL" id="CP127162">
    <property type="protein sequence ID" value="WIV21160.1"/>
    <property type="molecule type" value="Genomic_DNA"/>
</dbReference>
<reference evidence="2 3" key="1">
    <citation type="submission" date="2023-06" db="EMBL/GenBank/DDBJ databases">
        <title>Paenibacillus polygonum sp. nov., an endophytic bacterium, isolated from Polygonum lapathifolium L. in Nanji Wetland National Nature Reserve, South of Poyang Lake, Jiangxi Province, China.</title>
        <authorList>
            <person name="Yu Z."/>
        </authorList>
    </citation>
    <scope>NUCLEOTIDE SEQUENCE [LARGE SCALE GENOMIC DNA]</scope>
    <source>
        <strain evidence="2 3">C31</strain>
    </source>
</reference>
<protein>
    <submittedName>
        <fullName evidence="2">DUF4362 domain-containing protein</fullName>
    </submittedName>
</protein>